<proteinExistence type="predicted"/>
<comment type="caution">
    <text evidence="1">The sequence shown here is derived from an EMBL/GenBank/DDBJ whole genome shotgun (WGS) entry which is preliminary data.</text>
</comment>
<protein>
    <submittedName>
        <fullName evidence="1">Uncharacterized protein</fullName>
    </submittedName>
</protein>
<sequence>MSKVHIPVAYLLEQLFQLLLCVTLLLRGLCWDVGGYRELRVRVEEVLRLVTTSAYTPRRIMPLYAPESLMFGPVAVVGPSPRCPTAQPLYFLGLMTKLPDDKRPTPGPRSGRIPHRPELAPALGHEKAHSSGKVKAGALWGKNKDDLTKQLAELKSELGQLRIQKVASSGTKLTKIHDLRKSIARVLTIINAKQRAQLRLFYKNKKYAPLDLRSKQTRAIRRRLSPDEKSRVLDKAKKRNVHFPQRKFAIKSSRGTDPATAAEDTVLAVQTSISEPGVGDDARLRLMRINIGILQAPRARFGVSRINVHACANSDIWMKTTIPGSIAMLYNNRVEWFEGVDWRSTWPLRKCIPAGLPQTLKLMMTGNTAALNGPSDENRGSE</sequence>
<reference evidence="1" key="1">
    <citation type="submission" date="2022-08" db="EMBL/GenBank/DDBJ databases">
        <title>Genome Sequence of Fusarium decemcellulare.</title>
        <authorList>
            <person name="Buettner E."/>
        </authorList>
    </citation>
    <scope>NUCLEOTIDE SEQUENCE</scope>
    <source>
        <strain evidence="1">Babe19</strain>
    </source>
</reference>
<dbReference type="EMBL" id="JANRMS010002764">
    <property type="protein sequence ID" value="KAJ3521040.1"/>
    <property type="molecule type" value="Genomic_DNA"/>
</dbReference>
<gene>
    <name evidence="1" type="ORF">NM208_g13467</name>
</gene>
<evidence type="ECO:0000313" key="2">
    <source>
        <dbReference type="Proteomes" id="UP001148629"/>
    </source>
</evidence>
<dbReference type="Proteomes" id="UP001148629">
    <property type="component" value="Unassembled WGS sequence"/>
</dbReference>
<evidence type="ECO:0000313" key="1">
    <source>
        <dbReference type="EMBL" id="KAJ3521040.1"/>
    </source>
</evidence>
<keyword evidence="2" id="KW-1185">Reference proteome</keyword>
<accession>A0ACC1RKX5</accession>
<organism evidence="1 2">
    <name type="scientific">Fusarium decemcellulare</name>
    <dbReference type="NCBI Taxonomy" id="57161"/>
    <lineage>
        <taxon>Eukaryota</taxon>
        <taxon>Fungi</taxon>
        <taxon>Dikarya</taxon>
        <taxon>Ascomycota</taxon>
        <taxon>Pezizomycotina</taxon>
        <taxon>Sordariomycetes</taxon>
        <taxon>Hypocreomycetidae</taxon>
        <taxon>Hypocreales</taxon>
        <taxon>Nectriaceae</taxon>
        <taxon>Fusarium</taxon>
        <taxon>Fusarium decemcellulare species complex</taxon>
    </lineage>
</organism>
<name>A0ACC1RKX5_9HYPO</name>